<dbReference type="OrthoDB" id="5292355at2"/>
<keyword evidence="7 11" id="KW-1133">Transmembrane helix</keyword>
<keyword evidence="6 11" id="KW-0812">Transmembrane</keyword>
<evidence type="ECO:0000313" key="13">
    <source>
        <dbReference type="Proteomes" id="UP000295719"/>
    </source>
</evidence>
<comment type="caution">
    <text evidence="12">The sequence shown here is derived from an EMBL/GenBank/DDBJ whole genome shotgun (WGS) entry which is preliminary data.</text>
</comment>
<evidence type="ECO:0000256" key="3">
    <source>
        <dbReference type="ARBA" id="ARBA00022475"/>
    </source>
</evidence>
<dbReference type="InterPro" id="IPR022985">
    <property type="entry name" value="Sulfate_CysZ"/>
</dbReference>
<dbReference type="AlphaFoldDB" id="A0A4R3Z8Q9"/>
<evidence type="ECO:0000256" key="4">
    <source>
        <dbReference type="ARBA" id="ARBA00022519"/>
    </source>
</evidence>
<evidence type="ECO:0000256" key="2">
    <source>
        <dbReference type="ARBA" id="ARBA00022448"/>
    </source>
</evidence>
<dbReference type="RefSeq" id="WP_131864027.1">
    <property type="nucleotide sequence ID" value="NZ_SMCR01000001.1"/>
</dbReference>
<feature type="transmembrane region" description="Helical" evidence="11">
    <location>
        <begin position="207"/>
        <end position="240"/>
    </location>
</feature>
<comment type="function">
    <text evidence="11">High affinity, high specificity proton-dependent sulfate transporter, which mediates sulfate uptake. Provides the sulfur source for the cysteine synthesis pathway.</text>
</comment>
<accession>A0A4R3Z8Q9</accession>
<reference evidence="12 13" key="1">
    <citation type="submission" date="2019-03" db="EMBL/GenBank/DDBJ databases">
        <title>Genomic Encyclopedia of Type Strains, Phase IV (KMG-IV): sequencing the most valuable type-strain genomes for metagenomic binning, comparative biology and taxonomic classification.</title>
        <authorList>
            <person name="Goeker M."/>
        </authorList>
    </citation>
    <scope>NUCLEOTIDE SEQUENCE [LARGE SCALE GENOMIC DNA]</scope>
    <source>
        <strain evidence="12 13">DSM 19580</strain>
    </source>
</reference>
<dbReference type="Pfam" id="PF07264">
    <property type="entry name" value="EI24"/>
    <property type="match status" value="1"/>
</dbReference>
<dbReference type="HAMAP" id="MF_00468">
    <property type="entry name" value="CysZ"/>
    <property type="match status" value="1"/>
</dbReference>
<keyword evidence="9 11" id="KW-0472">Membrane</keyword>
<sequence length="254" mass="29450">MQNDARKRSGLHYFISGWRLVTLPGIKRYVMIPLLLNIILLGGSFWWLYSKLNEWMPKAMAYIPDWLQWLSYILWPLSVVAILLIFGYFFSTIANLIASPFSGLLAEKLEARLTGKPLPDSGWIGLLRDTPRILHREWLKLVYYLPRAVMLLLLYFIPGFGQTVAPILWFAFSAWMLAVQYCDFPFDNHKVPFRTMRGALRRHKYINLQFGALVSIFTLIPVVNLMIMPVAVCGATAMWVDRYRDEFVADSPRP</sequence>
<evidence type="ECO:0000256" key="1">
    <source>
        <dbReference type="ARBA" id="ARBA00004141"/>
    </source>
</evidence>
<dbReference type="PANTHER" id="PTHR37468">
    <property type="entry name" value="SULFATE TRANSPORTER CYSZ"/>
    <property type="match status" value="1"/>
</dbReference>
<keyword evidence="3 11" id="KW-1003">Cell membrane</keyword>
<evidence type="ECO:0000256" key="11">
    <source>
        <dbReference type="HAMAP-Rule" id="MF_00468"/>
    </source>
</evidence>
<dbReference type="GO" id="GO:0000103">
    <property type="term" value="P:sulfate assimilation"/>
    <property type="evidence" value="ECO:0007669"/>
    <property type="project" value="InterPro"/>
</dbReference>
<dbReference type="GO" id="GO:0005886">
    <property type="term" value="C:plasma membrane"/>
    <property type="evidence" value="ECO:0007669"/>
    <property type="project" value="UniProtKB-SubCell"/>
</dbReference>
<proteinExistence type="inferred from homology"/>
<feature type="transmembrane region" description="Helical" evidence="11">
    <location>
        <begin position="69"/>
        <end position="90"/>
    </location>
</feature>
<evidence type="ECO:0000313" key="12">
    <source>
        <dbReference type="EMBL" id="TCW00480.1"/>
    </source>
</evidence>
<evidence type="ECO:0000256" key="10">
    <source>
        <dbReference type="ARBA" id="ARBA00023192"/>
    </source>
</evidence>
<dbReference type="Proteomes" id="UP000295719">
    <property type="component" value="Unassembled WGS sequence"/>
</dbReference>
<evidence type="ECO:0000256" key="6">
    <source>
        <dbReference type="ARBA" id="ARBA00022692"/>
    </source>
</evidence>
<organism evidence="12 13">
    <name type="scientific">Biostraticola tofi</name>
    <dbReference type="NCBI Taxonomy" id="466109"/>
    <lineage>
        <taxon>Bacteria</taxon>
        <taxon>Pseudomonadati</taxon>
        <taxon>Pseudomonadota</taxon>
        <taxon>Gammaproteobacteria</taxon>
        <taxon>Enterobacterales</taxon>
        <taxon>Bruguierivoracaceae</taxon>
        <taxon>Biostraticola</taxon>
    </lineage>
</organism>
<name>A0A4R3Z8Q9_9GAMM</name>
<protein>
    <recommendedName>
        <fullName evidence="11">Sulfate transporter CysZ</fullName>
    </recommendedName>
</protein>
<comment type="subcellular location">
    <subcellularLocation>
        <location evidence="11">Cell inner membrane</location>
        <topology evidence="11">Multi-pass membrane protein</topology>
    </subcellularLocation>
    <subcellularLocation>
        <location evidence="1">Membrane</location>
        <topology evidence="1">Multi-pass membrane protein</topology>
    </subcellularLocation>
</comment>
<keyword evidence="5 11" id="KW-0028">Amino-acid biosynthesis</keyword>
<evidence type="ECO:0000256" key="9">
    <source>
        <dbReference type="ARBA" id="ARBA00023136"/>
    </source>
</evidence>
<feature type="transmembrane region" description="Helical" evidence="11">
    <location>
        <begin position="29"/>
        <end position="49"/>
    </location>
</feature>
<keyword evidence="8 11" id="KW-0764">Sulfate transport</keyword>
<evidence type="ECO:0000256" key="5">
    <source>
        <dbReference type="ARBA" id="ARBA00022605"/>
    </source>
</evidence>
<dbReference type="EMBL" id="SMCR01000001">
    <property type="protein sequence ID" value="TCW00480.1"/>
    <property type="molecule type" value="Genomic_DNA"/>
</dbReference>
<dbReference type="NCBIfam" id="NF003433">
    <property type="entry name" value="PRK04949.1"/>
    <property type="match status" value="1"/>
</dbReference>
<keyword evidence="10 11" id="KW-0198">Cysteine biosynthesis</keyword>
<keyword evidence="2 11" id="KW-0813">Transport</keyword>
<dbReference type="PANTHER" id="PTHR37468:SF1">
    <property type="entry name" value="SULFATE TRANSPORTER CYSZ"/>
    <property type="match status" value="1"/>
</dbReference>
<evidence type="ECO:0000256" key="7">
    <source>
        <dbReference type="ARBA" id="ARBA00022989"/>
    </source>
</evidence>
<dbReference type="InterPro" id="IPR059112">
    <property type="entry name" value="CysZ/EI24"/>
</dbReference>
<feature type="transmembrane region" description="Helical" evidence="11">
    <location>
        <begin position="141"/>
        <end position="161"/>
    </location>
</feature>
<dbReference type="InterPro" id="IPR050480">
    <property type="entry name" value="CysZ-like"/>
</dbReference>
<keyword evidence="13" id="KW-1185">Reference proteome</keyword>
<dbReference type="GO" id="GO:0009675">
    <property type="term" value="F:high-affinity sulfate:proton symporter activity"/>
    <property type="evidence" value="ECO:0007669"/>
    <property type="project" value="TreeGrafter"/>
</dbReference>
<gene>
    <name evidence="11" type="primary">cysZ</name>
    <name evidence="12" type="ORF">EDC52_101837</name>
</gene>
<keyword evidence="4 11" id="KW-0997">Cell inner membrane</keyword>
<evidence type="ECO:0000256" key="8">
    <source>
        <dbReference type="ARBA" id="ARBA00023032"/>
    </source>
</evidence>
<comment type="similarity">
    <text evidence="11">Belongs to the CysZ family.</text>
</comment>
<dbReference type="GO" id="GO:0019344">
    <property type="term" value="P:cysteine biosynthetic process"/>
    <property type="evidence" value="ECO:0007669"/>
    <property type="project" value="UniProtKB-UniRule"/>
</dbReference>